<reference evidence="1 2" key="1">
    <citation type="submission" date="2018-08" db="EMBL/GenBank/DDBJ databases">
        <title>Comparative analysis of Burkholderia isolates from Puerto Rico.</title>
        <authorList>
            <person name="Hall C."/>
            <person name="Sahl J."/>
            <person name="Wagner D."/>
        </authorList>
    </citation>
    <scope>NUCLEOTIDE SEQUENCE [LARGE SCALE GENOMIC DNA]</scope>
    <source>
        <strain evidence="1 2">Bp8966</strain>
    </source>
</reference>
<accession>A0ABX9YGX8</accession>
<feature type="non-terminal residue" evidence="1">
    <location>
        <position position="1"/>
    </location>
</feature>
<dbReference type="InterPro" id="IPR007325">
    <property type="entry name" value="KFase/CYL"/>
</dbReference>
<dbReference type="Gene3D" id="3.50.30.50">
    <property type="entry name" value="Putative cyclase"/>
    <property type="match status" value="1"/>
</dbReference>
<proteinExistence type="predicted"/>
<gene>
    <name evidence="1" type="ORF">DF017_30655</name>
</gene>
<dbReference type="RefSeq" id="WP_124481577.1">
    <property type="nucleotide sequence ID" value="NZ_QTOI01000056.1"/>
</dbReference>
<dbReference type="SUPFAM" id="SSF102198">
    <property type="entry name" value="Putative cyclase"/>
    <property type="match status" value="1"/>
</dbReference>
<keyword evidence="2" id="KW-1185">Reference proteome</keyword>
<dbReference type="EMBL" id="QTPM01000058">
    <property type="protein sequence ID" value="RQY83402.1"/>
    <property type="molecule type" value="Genomic_DNA"/>
</dbReference>
<evidence type="ECO:0000313" key="1">
    <source>
        <dbReference type="EMBL" id="RQY83402.1"/>
    </source>
</evidence>
<dbReference type="Proteomes" id="UP000281098">
    <property type="component" value="Unassembled WGS sequence"/>
</dbReference>
<name>A0ABX9YGX8_9BURK</name>
<organism evidence="1 2">
    <name type="scientific">Burkholderia stagnalis</name>
    <dbReference type="NCBI Taxonomy" id="1503054"/>
    <lineage>
        <taxon>Bacteria</taxon>
        <taxon>Pseudomonadati</taxon>
        <taxon>Pseudomonadota</taxon>
        <taxon>Betaproteobacteria</taxon>
        <taxon>Burkholderiales</taxon>
        <taxon>Burkholderiaceae</taxon>
        <taxon>Burkholderia</taxon>
        <taxon>Burkholderia cepacia complex</taxon>
    </lineage>
</organism>
<dbReference type="PANTHER" id="PTHR34861">
    <property type="match status" value="1"/>
</dbReference>
<dbReference type="InterPro" id="IPR037175">
    <property type="entry name" value="KFase_sf"/>
</dbReference>
<protein>
    <submittedName>
        <fullName evidence="1">Cyclase family protein</fullName>
    </submittedName>
</protein>
<sequence>FSLSLPLDVPRGGGLNARRRPPAIMPALLGGKPYFGYRADEQVANATDVVCDDSFCMHSQFSTQWDGLSHVGGLFDADDDGVPEIVFYNGFRMGEHLRVPQEGDAAGGARALGIEVMAQTGVQGRGVLIDLRRHFGDARTKVGFDQLMRVMDADDVRVERGDIVCLHTGFADLLLHDDGGSPATVGSACVLDSSDVRLLRWIDESGLAALAADNHAIEERPYNAQPLAQPGALMPLHELCLFKLGIHLGELWHLTPLAGWLHAHRRNRFLLTAPPLHLRGVVGSPVNPVATV</sequence>
<evidence type="ECO:0000313" key="2">
    <source>
        <dbReference type="Proteomes" id="UP000281098"/>
    </source>
</evidence>
<dbReference type="PANTHER" id="PTHR34861:SF10">
    <property type="entry name" value="CYCLASE"/>
    <property type="match status" value="1"/>
</dbReference>
<comment type="caution">
    <text evidence="1">The sequence shown here is derived from an EMBL/GenBank/DDBJ whole genome shotgun (WGS) entry which is preliminary data.</text>
</comment>
<dbReference type="Pfam" id="PF04199">
    <property type="entry name" value="Cyclase"/>
    <property type="match status" value="1"/>
</dbReference>